<dbReference type="AlphaFoldDB" id="A0A9P8CQ08"/>
<keyword evidence="1" id="KW-0472">Membrane</keyword>
<dbReference type="OrthoDB" id="5216128at2759"/>
<keyword evidence="1" id="KW-0812">Transmembrane</keyword>
<dbReference type="Proteomes" id="UP000887229">
    <property type="component" value="Unassembled WGS sequence"/>
</dbReference>
<dbReference type="EMBL" id="MU251253">
    <property type="protein sequence ID" value="KAG9254787.1"/>
    <property type="molecule type" value="Genomic_DNA"/>
</dbReference>
<feature type="transmembrane region" description="Helical" evidence="1">
    <location>
        <begin position="6"/>
        <end position="27"/>
    </location>
</feature>
<dbReference type="RefSeq" id="XP_046118711.1">
    <property type="nucleotide sequence ID" value="XM_046262199.1"/>
</dbReference>
<keyword evidence="1" id="KW-1133">Transmembrane helix</keyword>
<name>A0A9P8CQ08_9HYPO</name>
<evidence type="ECO:0000313" key="3">
    <source>
        <dbReference type="Proteomes" id="UP000887229"/>
    </source>
</evidence>
<gene>
    <name evidence="2" type="ORF">F5Z01DRAFT_636252</name>
</gene>
<evidence type="ECO:0000313" key="2">
    <source>
        <dbReference type="EMBL" id="KAG9254787.1"/>
    </source>
</evidence>
<dbReference type="GeneID" id="70293102"/>
<reference evidence="2" key="1">
    <citation type="journal article" date="2021" name="IMA Fungus">
        <title>Genomic characterization of three marine fungi, including Emericellopsis atlantica sp. nov. with signatures of a generalist lifestyle and marine biomass degradation.</title>
        <authorList>
            <person name="Hagestad O.C."/>
            <person name="Hou L."/>
            <person name="Andersen J.H."/>
            <person name="Hansen E.H."/>
            <person name="Altermark B."/>
            <person name="Li C."/>
            <person name="Kuhnert E."/>
            <person name="Cox R.J."/>
            <person name="Crous P.W."/>
            <person name="Spatafora J.W."/>
            <person name="Lail K."/>
            <person name="Amirebrahimi M."/>
            <person name="Lipzen A."/>
            <person name="Pangilinan J."/>
            <person name="Andreopoulos W."/>
            <person name="Hayes R.D."/>
            <person name="Ng V."/>
            <person name="Grigoriev I.V."/>
            <person name="Jackson S.A."/>
            <person name="Sutton T.D.S."/>
            <person name="Dobson A.D.W."/>
            <person name="Rama T."/>
        </authorList>
    </citation>
    <scope>NUCLEOTIDE SEQUENCE</scope>
    <source>
        <strain evidence="2">TS7</strain>
    </source>
</reference>
<dbReference type="Pfam" id="PF14087">
    <property type="entry name" value="DUF4267"/>
    <property type="match status" value="1"/>
</dbReference>
<evidence type="ECO:0000256" key="1">
    <source>
        <dbReference type="SAM" id="Phobius"/>
    </source>
</evidence>
<feature type="transmembrane region" description="Helical" evidence="1">
    <location>
        <begin position="48"/>
        <end position="72"/>
    </location>
</feature>
<protein>
    <recommendedName>
        <fullName evidence="4">DUF4267 domain-containing protein</fullName>
    </recommendedName>
</protein>
<accession>A0A9P8CQ08</accession>
<proteinExistence type="predicted"/>
<comment type="caution">
    <text evidence="2">The sequence shown here is derived from an EMBL/GenBank/DDBJ whole genome shotgun (WGS) entry which is preliminary data.</text>
</comment>
<dbReference type="InterPro" id="IPR025363">
    <property type="entry name" value="DUF4267"/>
</dbReference>
<organism evidence="2 3">
    <name type="scientific">Emericellopsis atlantica</name>
    <dbReference type="NCBI Taxonomy" id="2614577"/>
    <lineage>
        <taxon>Eukaryota</taxon>
        <taxon>Fungi</taxon>
        <taxon>Dikarya</taxon>
        <taxon>Ascomycota</taxon>
        <taxon>Pezizomycotina</taxon>
        <taxon>Sordariomycetes</taxon>
        <taxon>Hypocreomycetidae</taxon>
        <taxon>Hypocreales</taxon>
        <taxon>Bionectriaceae</taxon>
        <taxon>Emericellopsis</taxon>
    </lineage>
</organism>
<evidence type="ECO:0008006" key="4">
    <source>
        <dbReference type="Google" id="ProtNLM"/>
    </source>
</evidence>
<sequence>MNHPYIFNATAALSTVLMGFGLSATFRPDGHLRSLGFPVHTEPTAKKLNSALMSIWGIRNISVSLLLFLIWAQKDESLMAKAMGIVIAIPFVDGFVSRRLIGYNEMMHWSFIPILGITATGLSL</sequence>
<keyword evidence="3" id="KW-1185">Reference proteome</keyword>